<dbReference type="Pfam" id="PF13181">
    <property type="entry name" value="TPR_8"/>
    <property type="match status" value="1"/>
</dbReference>
<dbReference type="InterPro" id="IPR019734">
    <property type="entry name" value="TPR_rpt"/>
</dbReference>
<dbReference type="InterPro" id="IPR011990">
    <property type="entry name" value="TPR-like_helical_dom_sf"/>
</dbReference>
<dbReference type="PANTHER" id="PTHR16253:SF0">
    <property type="entry name" value="TETRATRICOPEPTIDE REPEAT PROTEIN 22"/>
    <property type="match status" value="1"/>
</dbReference>
<dbReference type="InterPro" id="IPR042342">
    <property type="entry name" value="TTC22"/>
</dbReference>
<keyword evidence="1" id="KW-0802">TPR repeat</keyword>
<reference evidence="2 3" key="1">
    <citation type="journal article" date="2019" name="Mol. Ecol. Resour.">
        <title>Chromosome-level genome assembly of Triplophysa tibetana, a fish adapted to the harsh high-altitude environment of the Tibetan Plateau.</title>
        <authorList>
            <person name="Yang X."/>
            <person name="Liu H."/>
            <person name="Ma Z."/>
            <person name="Zou Y."/>
            <person name="Zou M."/>
            <person name="Mao Y."/>
            <person name="Li X."/>
            <person name="Wang H."/>
            <person name="Chen T."/>
            <person name="Wang W."/>
            <person name="Yang R."/>
        </authorList>
    </citation>
    <scope>NUCLEOTIDE SEQUENCE [LARGE SCALE GENOMIC DNA]</scope>
    <source>
        <strain evidence="2">TTIB1903HZAU</strain>
        <tissue evidence="2">Muscle</tissue>
    </source>
</reference>
<name>A0A5A9NSF7_9TELE</name>
<dbReference type="Gene3D" id="1.25.40.10">
    <property type="entry name" value="Tetratricopeptide repeat domain"/>
    <property type="match status" value="2"/>
</dbReference>
<proteinExistence type="predicted"/>
<dbReference type="SMART" id="SM00028">
    <property type="entry name" value="TPR"/>
    <property type="match status" value="3"/>
</dbReference>
<evidence type="ECO:0000313" key="3">
    <source>
        <dbReference type="Proteomes" id="UP000324632"/>
    </source>
</evidence>
<dbReference type="SUPFAM" id="SSF48452">
    <property type="entry name" value="TPR-like"/>
    <property type="match status" value="1"/>
</dbReference>
<accession>A0A5A9NSF7</accession>
<evidence type="ECO:0000313" key="2">
    <source>
        <dbReference type="EMBL" id="KAA0712892.1"/>
    </source>
</evidence>
<organism evidence="2 3">
    <name type="scientific">Triplophysa tibetana</name>
    <dbReference type="NCBI Taxonomy" id="1572043"/>
    <lineage>
        <taxon>Eukaryota</taxon>
        <taxon>Metazoa</taxon>
        <taxon>Chordata</taxon>
        <taxon>Craniata</taxon>
        <taxon>Vertebrata</taxon>
        <taxon>Euteleostomi</taxon>
        <taxon>Actinopterygii</taxon>
        <taxon>Neopterygii</taxon>
        <taxon>Teleostei</taxon>
        <taxon>Ostariophysi</taxon>
        <taxon>Cypriniformes</taxon>
        <taxon>Nemacheilidae</taxon>
        <taxon>Triplophysa</taxon>
    </lineage>
</organism>
<evidence type="ECO:0000256" key="1">
    <source>
        <dbReference type="PROSITE-ProRule" id="PRU00339"/>
    </source>
</evidence>
<feature type="repeat" description="TPR" evidence="1">
    <location>
        <begin position="429"/>
        <end position="462"/>
    </location>
</feature>
<dbReference type="PANTHER" id="PTHR16253">
    <property type="entry name" value="TETRATRICOPEPTIDE REPEAT PROTEIN 22"/>
    <property type="match status" value="1"/>
</dbReference>
<sequence length="563" mass="63799">MEDSTEEDIESLIEGMAYIPGHFHLELHLNGEPSGPALLRHRDTQLKRESLRAELEAEPGRLQYAVRNMLGLLAFHMDELEVAEEAFRTICQEDPENLNAWANMGYVYERMGRELEEGECMERVAALMGPEMGENQADCRIRVARCLAEQAYAHPHDVELERDEESRERLTTALMLYNRALDYGGEQIPTEEKRSWNFKMATIYIRLDGILIFMPFFHVSQMPSNHLHNVLRQFLSSPLNRPSLALGWCYIGLMLERTDFTTVPMSVHDCGFSGSDPLTCYGSAIKLAAEDAFILNRLGNVFFLSGKLDMATGICNMALSILPDAELNWQAYCTRAKLGITIYAKDLDKAKCGLGSLPDRKILKEARVDLERVLAVRPCLRTHLEMGQVYYYMGVDALQESLLVDEIAINHALVSLAKALQCPLGSTISKLQLLRGRCLLLKGEEKNAIDCFKKALELEHSSVRDMEVLRCLLQAVLVSFTQSGRDTDDAILQFEECLKQAEERYGRNIVQTELKSLCRAHTDEVTDLSRDLVRKGRLEVVKKLLECIQPQGIKYRLGRSMSI</sequence>
<keyword evidence="3" id="KW-1185">Reference proteome</keyword>
<dbReference type="PROSITE" id="PS50005">
    <property type="entry name" value="TPR"/>
    <property type="match status" value="1"/>
</dbReference>
<gene>
    <name evidence="2" type="ORF">E1301_Tti005049</name>
</gene>
<dbReference type="EMBL" id="SOYY01000013">
    <property type="protein sequence ID" value="KAA0712892.1"/>
    <property type="molecule type" value="Genomic_DNA"/>
</dbReference>
<dbReference type="Proteomes" id="UP000324632">
    <property type="component" value="Chromosome 13"/>
</dbReference>
<protein>
    <submittedName>
        <fullName evidence="2">Tetratricopeptide repeat protein 22</fullName>
    </submittedName>
</protein>
<dbReference type="AlphaFoldDB" id="A0A5A9NSF7"/>
<comment type="caution">
    <text evidence="2">The sequence shown here is derived from an EMBL/GenBank/DDBJ whole genome shotgun (WGS) entry which is preliminary data.</text>
</comment>